<keyword evidence="3" id="KW-0053">Apoptosis</keyword>
<dbReference type="PROSITE" id="PS50208">
    <property type="entry name" value="CASPASE_P20"/>
    <property type="match status" value="1"/>
</dbReference>
<feature type="domain" description="Caspase family p20" evidence="8">
    <location>
        <begin position="207"/>
        <end position="342"/>
    </location>
</feature>
<evidence type="ECO:0000259" key="7">
    <source>
        <dbReference type="PROSITE" id="PS50207"/>
    </source>
</evidence>
<name>A0A9N9SPG7_DIABA</name>
<evidence type="ECO:0000313" key="9">
    <source>
        <dbReference type="EMBL" id="CAG9828926.1"/>
    </source>
</evidence>
<keyword evidence="10" id="KW-1185">Reference proteome</keyword>
<evidence type="ECO:0000256" key="4">
    <source>
        <dbReference type="ARBA" id="ARBA00022801"/>
    </source>
</evidence>
<evidence type="ECO:0000256" key="2">
    <source>
        <dbReference type="ARBA" id="ARBA00022670"/>
    </source>
</evidence>
<feature type="region of interest" description="Disordered" evidence="6">
    <location>
        <begin position="1"/>
        <end position="21"/>
    </location>
</feature>
<gene>
    <name evidence="9" type="ORF">DIABBA_LOCUS2805</name>
</gene>
<dbReference type="PANTHER" id="PTHR47901:SF8">
    <property type="entry name" value="CASPASE-3"/>
    <property type="match status" value="1"/>
</dbReference>
<evidence type="ECO:0000256" key="1">
    <source>
        <dbReference type="ARBA" id="ARBA00010134"/>
    </source>
</evidence>
<keyword evidence="4" id="KW-0378">Hydrolase</keyword>
<evidence type="ECO:0000256" key="6">
    <source>
        <dbReference type="SAM" id="MobiDB-lite"/>
    </source>
</evidence>
<evidence type="ECO:0000256" key="3">
    <source>
        <dbReference type="ARBA" id="ARBA00022703"/>
    </source>
</evidence>
<proteinExistence type="inferred from homology"/>
<evidence type="ECO:0000259" key="8">
    <source>
        <dbReference type="PROSITE" id="PS50208"/>
    </source>
</evidence>
<dbReference type="GO" id="GO:0006915">
    <property type="term" value="P:apoptotic process"/>
    <property type="evidence" value="ECO:0007669"/>
    <property type="project" value="UniProtKB-KW"/>
</dbReference>
<dbReference type="SMART" id="SM00115">
    <property type="entry name" value="CASc"/>
    <property type="match status" value="1"/>
</dbReference>
<dbReference type="OrthoDB" id="6097640at2759"/>
<dbReference type="GO" id="GO:0004197">
    <property type="term" value="F:cysteine-type endopeptidase activity"/>
    <property type="evidence" value="ECO:0007669"/>
    <property type="project" value="InterPro"/>
</dbReference>
<comment type="similarity">
    <text evidence="1 5">Belongs to the peptidase C14A family.</text>
</comment>
<evidence type="ECO:0000313" key="10">
    <source>
        <dbReference type="Proteomes" id="UP001153709"/>
    </source>
</evidence>
<dbReference type="InterPro" id="IPR029030">
    <property type="entry name" value="Caspase-like_dom_sf"/>
</dbReference>
<feature type="compositionally biased region" description="Low complexity" evidence="6">
    <location>
        <begin position="47"/>
        <end position="69"/>
    </location>
</feature>
<feature type="compositionally biased region" description="Basic and acidic residues" evidence="6">
    <location>
        <begin position="1"/>
        <end position="15"/>
    </location>
</feature>
<feature type="region of interest" description="Disordered" evidence="6">
    <location>
        <begin position="46"/>
        <end position="81"/>
    </location>
</feature>
<dbReference type="PANTHER" id="PTHR47901">
    <property type="entry name" value="CASPASE RECRUITMENT DOMAIN-CONTAINING PROTEIN 18"/>
    <property type="match status" value="1"/>
</dbReference>
<evidence type="ECO:0000256" key="5">
    <source>
        <dbReference type="RuleBase" id="RU003971"/>
    </source>
</evidence>
<dbReference type="InterPro" id="IPR002138">
    <property type="entry name" value="Pept_C14_p10"/>
</dbReference>
<dbReference type="PROSITE" id="PS50207">
    <property type="entry name" value="CASPASE_P10"/>
    <property type="match status" value="1"/>
</dbReference>
<dbReference type="InterPro" id="IPR011600">
    <property type="entry name" value="Pept_C14_caspase"/>
</dbReference>
<feature type="domain" description="Caspase family p10" evidence="7">
    <location>
        <begin position="360"/>
        <end position="437"/>
    </location>
</feature>
<dbReference type="InterPro" id="IPR002398">
    <property type="entry name" value="Pept_C14"/>
</dbReference>
<reference evidence="9" key="1">
    <citation type="submission" date="2022-01" db="EMBL/GenBank/DDBJ databases">
        <authorList>
            <person name="King R."/>
        </authorList>
    </citation>
    <scope>NUCLEOTIDE SEQUENCE</scope>
</reference>
<dbReference type="GO" id="GO:0006508">
    <property type="term" value="P:proteolysis"/>
    <property type="evidence" value="ECO:0007669"/>
    <property type="project" value="UniProtKB-KW"/>
</dbReference>
<dbReference type="Pfam" id="PF00656">
    <property type="entry name" value="Peptidase_C14"/>
    <property type="match status" value="1"/>
</dbReference>
<accession>A0A9N9SPG7</accession>
<dbReference type="PRINTS" id="PR00376">
    <property type="entry name" value="IL1BCENZYME"/>
</dbReference>
<dbReference type="InterPro" id="IPR015917">
    <property type="entry name" value="Pept_C14A"/>
</dbReference>
<dbReference type="Proteomes" id="UP001153709">
    <property type="component" value="Chromosome 2"/>
</dbReference>
<dbReference type="InterPro" id="IPR001309">
    <property type="entry name" value="Pept_C14_p20"/>
</dbReference>
<sequence>MFFWKSKDKNSDKNEKKKRTVSETVAVLQNNNTTSYNMRRTVQVMETSHSSQQRTITSTSTSSGTITSRQCPPPSNITENTRHNSLSELTLRPIPFPGQSYNLPRMPTNYISPFTRHNSERLPTRTTNNNVVSDARVFQNNVSAISSVPRTQPFQNNVSAISSVPRTQPFQNSAISSVPRTQPTTVPNNDRRITTREVPRYDTNGRRRGTVVILNNIKFLDSKDERKGAELDEKNLKRLFQDLGFDVNVHRNLKLTEMKSKISRYRQSNDLGRGAMLIVIVMSHGNNMRGGQEIPGGFTQILTVDDKYLNVDDVLSEFTNDKCVAMKGKPKIFIFQCCRGHRKELQVDAVPFTNIVKQHADMLIAYSTIPGFFSLREPKNGSWYIQSICNVFRRHAAEYHVEELLKIVDDELSRKDPEYKQTSTFENRGFKECYLLPQP</sequence>
<dbReference type="SUPFAM" id="SSF52129">
    <property type="entry name" value="Caspase-like"/>
    <property type="match status" value="1"/>
</dbReference>
<dbReference type="Gene3D" id="3.30.70.1470">
    <property type="entry name" value="Caspase-like"/>
    <property type="match status" value="1"/>
</dbReference>
<dbReference type="EMBL" id="OU898277">
    <property type="protein sequence ID" value="CAG9828926.1"/>
    <property type="molecule type" value="Genomic_DNA"/>
</dbReference>
<keyword evidence="2" id="KW-0645">Protease</keyword>
<organism evidence="9 10">
    <name type="scientific">Diabrotica balteata</name>
    <name type="common">Banded cucumber beetle</name>
    <dbReference type="NCBI Taxonomy" id="107213"/>
    <lineage>
        <taxon>Eukaryota</taxon>
        <taxon>Metazoa</taxon>
        <taxon>Ecdysozoa</taxon>
        <taxon>Arthropoda</taxon>
        <taxon>Hexapoda</taxon>
        <taxon>Insecta</taxon>
        <taxon>Pterygota</taxon>
        <taxon>Neoptera</taxon>
        <taxon>Endopterygota</taxon>
        <taxon>Coleoptera</taxon>
        <taxon>Polyphaga</taxon>
        <taxon>Cucujiformia</taxon>
        <taxon>Chrysomeloidea</taxon>
        <taxon>Chrysomelidae</taxon>
        <taxon>Galerucinae</taxon>
        <taxon>Diabroticina</taxon>
        <taxon>Diabroticites</taxon>
        <taxon>Diabrotica</taxon>
    </lineage>
</organism>
<dbReference type="Gene3D" id="3.40.50.1460">
    <property type="match status" value="1"/>
</dbReference>
<dbReference type="AlphaFoldDB" id="A0A9N9SPG7"/>
<protein>
    <submittedName>
        <fullName evidence="9">Uncharacterized protein</fullName>
    </submittedName>
</protein>